<organism evidence="2 3">
    <name type="scientific">Methylobacterium trifolii</name>
    <dbReference type="NCBI Taxonomy" id="1003092"/>
    <lineage>
        <taxon>Bacteria</taxon>
        <taxon>Pseudomonadati</taxon>
        <taxon>Pseudomonadota</taxon>
        <taxon>Alphaproteobacteria</taxon>
        <taxon>Hyphomicrobiales</taxon>
        <taxon>Methylobacteriaceae</taxon>
        <taxon>Methylobacterium</taxon>
    </lineage>
</organism>
<protein>
    <submittedName>
        <fullName evidence="2">Uncharacterized protein</fullName>
    </submittedName>
</protein>
<keyword evidence="1" id="KW-0472">Membrane</keyword>
<feature type="transmembrane region" description="Helical" evidence="1">
    <location>
        <begin position="20"/>
        <end position="48"/>
    </location>
</feature>
<evidence type="ECO:0000313" key="3">
    <source>
        <dbReference type="Proteomes" id="UP001055057"/>
    </source>
</evidence>
<keyword evidence="1" id="KW-0812">Transmembrane</keyword>
<proteinExistence type="predicted"/>
<evidence type="ECO:0000313" key="2">
    <source>
        <dbReference type="EMBL" id="GJE58181.1"/>
    </source>
</evidence>
<gene>
    <name evidence="2" type="ORF">MPOCJGCO_0260</name>
</gene>
<dbReference type="Proteomes" id="UP001055057">
    <property type="component" value="Unassembled WGS sequence"/>
</dbReference>
<keyword evidence="3" id="KW-1185">Reference proteome</keyword>
<accession>A0ABQ4TSZ9</accession>
<reference evidence="2" key="1">
    <citation type="journal article" date="2021" name="Front. Microbiol.">
        <title>Comprehensive Comparative Genomics and Phenotyping of Methylobacterium Species.</title>
        <authorList>
            <person name="Alessa O."/>
            <person name="Ogura Y."/>
            <person name="Fujitani Y."/>
            <person name="Takami H."/>
            <person name="Hayashi T."/>
            <person name="Sahin N."/>
            <person name="Tani A."/>
        </authorList>
    </citation>
    <scope>NUCLEOTIDE SEQUENCE</scope>
    <source>
        <strain evidence="2">DSM 23632</strain>
    </source>
</reference>
<evidence type="ECO:0000256" key="1">
    <source>
        <dbReference type="SAM" id="Phobius"/>
    </source>
</evidence>
<comment type="caution">
    <text evidence="2">The sequence shown here is derived from an EMBL/GenBank/DDBJ whole genome shotgun (WGS) entry which is preliminary data.</text>
</comment>
<name>A0ABQ4TSZ9_9HYPH</name>
<dbReference type="EMBL" id="BPRB01000012">
    <property type="protein sequence ID" value="GJE58181.1"/>
    <property type="molecule type" value="Genomic_DNA"/>
</dbReference>
<sequence>MTLAHAALAHPLRHLGLAGAALALVVVPLANPLLLSLVLILAGVLAAYRGAVEMLPAGDATAAGEVVFRHYF</sequence>
<dbReference type="RefSeq" id="WP_238180811.1">
    <property type="nucleotide sequence ID" value="NZ_BPRB01000012.1"/>
</dbReference>
<keyword evidence="1" id="KW-1133">Transmembrane helix</keyword>
<reference evidence="2" key="2">
    <citation type="submission" date="2021-08" db="EMBL/GenBank/DDBJ databases">
        <authorList>
            <person name="Tani A."/>
            <person name="Ola A."/>
            <person name="Ogura Y."/>
            <person name="Katsura K."/>
            <person name="Hayashi T."/>
        </authorList>
    </citation>
    <scope>NUCLEOTIDE SEQUENCE</scope>
    <source>
        <strain evidence="2">DSM 23632</strain>
    </source>
</reference>